<dbReference type="EMBL" id="JADNRY010000165">
    <property type="protein sequence ID" value="KAF9062661.1"/>
    <property type="molecule type" value="Genomic_DNA"/>
</dbReference>
<dbReference type="AlphaFoldDB" id="A0A9P5PCM0"/>
<evidence type="ECO:0000313" key="3">
    <source>
        <dbReference type="Proteomes" id="UP000772434"/>
    </source>
</evidence>
<comment type="caution">
    <text evidence="2">The sequence shown here is derived from an EMBL/GenBank/DDBJ whole genome shotgun (WGS) entry which is preliminary data.</text>
</comment>
<dbReference type="OrthoDB" id="2246127at2759"/>
<protein>
    <submittedName>
        <fullName evidence="2">Uncharacterized protein</fullName>
    </submittedName>
</protein>
<gene>
    <name evidence="2" type="ORF">BDP27DRAFT_1427641</name>
</gene>
<feature type="compositionally biased region" description="Low complexity" evidence="1">
    <location>
        <begin position="32"/>
        <end position="43"/>
    </location>
</feature>
<feature type="region of interest" description="Disordered" evidence="1">
    <location>
        <begin position="499"/>
        <end position="524"/>
    </location>
</feature>
<feature type="compositionally biased region" description="Polar residues" evidence="1">
    <location>
        <begin position="499"/>
        <end position="516"/>
    </location>
</feature>
<organism evidence="2 3">
    <name type="scientific">Rhodocollybia butyracea</name>
    <dbReference type="NCBI Taxonomy" id="206335"/>
    <lineage>
        <taxon>Eukaryota</taxon>
        <taxon>Fungi</taxon>
        <taxon>Dikarya</taxon>
        <taxon>Basidiomycota</taxon>
        <taxon>Agaricomycotina</taxon>
        <taxon>Agaricomycetes</taxon>
        <taxon>Agaricomycetidae</taxon>
        <taxon>Agaricales</taxon>
        <taxon>Marasmiineae</taxon>
        <taxon>Omphalotaceae</taxon>
        <taxon>Rhodocollybia</taxon>
    </lineage>
</organism>
<accession>A0A9P5PCM0</accession>
<reference evidence="2" key="1">
    <citation type="submission" date="2020-11" db="EMBL/GenBank/DDBJ databases">
        <authorList>
            <consortium name="DOE Joint Genome Institute"/>
            <person name="Ahrendt S."/>
            <person name="Riley R."/>
            <person name="Andreopoulos W."/>
            <person name="Labutti K."/>
            <person name="Pangilinan J."/>
            <person name="Ruiz-Duenas F.J."/>
            <person name="Barrasa J.M."/>
            <person name="Sanchez-Garcia M."/>
            <person name="Camarero S."/>
            <person name="Miyauchi S."/>
            <person name="Serrano A."/>
            <person name="Linde D."/>
            <person name="Babiker R."/>
            <person name="Drula E."/>
            <person name="Ayuso-Fernandez I."/>
            <person name="Pacheco R."/>
            <person name="Padilla G."/>
            <person name="Ferreira P."/>
            <person name="Barriuso J."/>
            <person name="Kellner H."/>
            <person name="Castanera R."/>
            <person name="Alfaro M."/>
            <person name="Ramirez L."/>
            <person name="Pisabarro A.G."/>
            <person name="Kuo A."/>
            <person name="Tritt A."/>
            <person name="Lipzen A."/>
            <person name="He G."/>
            <person name="Yan M."/>
            <person name="Ng V."/>
            <person name="Cullen D."/>
            <person name="Martin F."/>
            <person name="Rosso M.-N."/>
            <person name="Henrissat B."/>
            <person name="Hibbett D."/>
            <person name="Martinez A.T."/>
            <person name="Grigoriev I.V."/>
        </authorList>
    </citation>
    <scope>NUCLEOTIDE SEQUENCE</scope>
    <source>
        <strain evidence="2">AH 40177</strain>
    </source>
</reference>
<keyword evidence="3" id="KW-1185">Reference proteome</keyword>
<evidence type="ECO:0000313" key="2">
    <source>
        <dbReference type="EMBL" id="KAF9062661.1"/>
    </source>
</evidence>
<evidence type="ECO:0000256" key="1">
    <source>
        <dbReference type="SAM" id="MobiDB-lite"/>
    </source>
</evidence>
<dbReference type="Proteomes" id="UP000772434">
    <property type="component" value="Unassembled WGS sequence"/>
</dbReference>
<sequence>MQESTTSSVRSSKPSSRHEVHGFLTSMLHNMQSGQSSGPSTRPSTPPFPVSDSFGPDIGPYSDPPPPTVDIDPEVFAAAWDINSEESLPPQFVDSLEAYLNPQNDSSDEEATERSDDKSVADLEAQFPTLFTHQRQHIDQDANSPFFPWPDRETCVLDILCHVPQCAFSRKQNTAIHWAMLALGLENLPSDRTMDDIDKEMQRMCGIQSIQYEGKLGHVYYGNDFPAIIAQKTLESILLRKIGQTGGLKEMDPDLLTPAHCIAGEDFFTLKPALLNDRLVCMPSCWFVRDKKVFAKAWPMTVVDIEDHGHGWAVQTFSEIEISDSDLLLSFKQLQNSFSSLELIDPHIILVKEKSADDFVAWEKMQPMEGNCWRSKSQGKHEMSQRNGISTNLSYLLQLDYPDTWQTRNQTFIFFSTSNIAPPLEMMDGFVEQLLQAQETGVWAWDAKLQDIVLLIPSVLALCSDNPMQSEFACHIGFWGWFFCCNCWVSGSNNDGETKANGNDGNDSDTSITSNSGKKKRTVESMKDILYSK</sequence>
<proteinExistence type="predicted"/>
<feature type="region of interest" description="Disordered" evidence="1">
    <location>
        <begin position="1"/>
        <end position="71"/>
    </location>
</feature>
<name>A0A9P5PCM0_9AGAR</name>
<feature type="compositionally biased region" description="Low complexity" evidence="1">
    <location>
        <begin position="1"/>
        <end position="14"/>
    </location>
</feature>